<dbReference type="HOGENOM" id="CLU_1714047_0_0_1"/>
<reference evidence="1 2" key="1">
    <citation type="submission" date="2014-04" db="EMBL/GenBank/DDBJ databases">
        <authorList>
            <consortium name="DOE Joint Genome Institute"/>
            <person name="Kuo A."/>
            <person name="Kohler A."/>
            <person name="Costa M.D."/>
            <person name="Nagy L.G."/>
            <person name="Floudas D."/>
            <person name="Copeland A."/>
            <person name="Barry K.W."/>
            <person name="Cichocki N."/>
            <person name="Veneault-Fourrey C."/>
            <person name="LaButti K."/>
            <person name="Lindquist E.A."/>
            <person name="Lipzen A."/>
            <person name="Lundell T."/>
            <person name="Morin E."/>
            <person name="Murat C."/>
            <person name="Sun H."/>
            <person name="Tunlid A."/>
            <person name="Henrissat B."/>
            <person name="Grigoriev I.V."/>
            <person name="Hibbett D.S."/>
            <person name="Martin F."/>
            <person name="Nordberg H.P."/>
            <person name="Cantor M.N."/>
            <person name="Hua S.X."/>
        </authorList>
    </citation>
    <scope>NUCLEOTIDE SEQUENCE [LARGE SCALE GENOMIC DNA]</scope>
    <source>
        <strain evidence="1 2">Marx 270</strain>
    </source>
</reference>
<evidence type="ECO:0000313" key="1">
    <source>
        <dbReference type="EMBL" id="KIO05008.1"/>
    </source>
</evidence>
<dbReference type="EMBL" id="KN831968">
    <property type="protein sequence ID" value="KIO05008.1"/>
    <property type="molecule type" value="Genomic_DNA"/>
</dbReference>
<keyword evidence="2" id="KW-1185">Reference proteome</keyword>
<proteinExistence type="predicted"/>
<organism evidence="1 2">
    <name type="scientific">Pisolithus tinctorius Marx 270</name>
    <dbReference type="NCBI Taxonomy" id="870435"/>
    <lineage>
        <taxon>Eukaryota</taxon>
        <taxon>Fungi</taxon>
        <taxon>Dikarya</taxon>
        <taxon>Basidiomycota</taxon>
        <taxon>Agaricomycotina</taxon>
        <taxon>Agaricomycetes</taxon>
        <taxon>Agaricomycetidae</taxon>
        <taxon>Boletales</taxon>
        <taxon>Sclerodermatineae</taxon>
        <taxon>Pisolithaceae</taxon>
        <taxon>Pisolithus</taxon>
    </lineage>
</organism>
<reference evidence="2" key="2">
    <citation type="submission" date="2015-01" db="EMBL/GenBank/DDBJ databases">
        <title>Evolutionary Origins and Diversification of the Mycorrhizal Mutualists.</title>
        <authorList>
            <consortium name="DOE Joint Genome Institute"/>
            <consortium name="Mycorrhizal Genomics Consortium"/>
            <person name="Kohler A."/>
            <person name="Kuo A."/>
            <person name="Nagy L.G."/>
            <person name="Floudas D."/>
            <person name="Copeland A."/>
            <person name="Barry K.W."/>
            <person name="Cichocki N."/>
            <person name="Veneault-Fourrey C."/>
            <person name="LaButti K."/>
            <person name="Lindquist E.A."/>
            <person name="Lipzen A."/>
            <person name="Lundell T."/>
            <person name="Morin E."/>
            <person name="Murat C."/>
            <person name="Riley R."/>
            <person name="Ohm R."/>
            <person name="Sun H."/>
            <person name="Tunlid A."/>
            <person name="Henrissat B."/>
            <person name="Grigoriev I.V."/>
            <person name="Hibbett D.S."/>
            <person name="Martin F."/>
        </authorList>
    </citation>
    <scope>NUCLEOTIDE SEQUENCE [LARGE SCALE GENOMIC DNA]</scope>
    <source>
        <strain evidence="2">Marx 270</strain>
    </source>
</reference>
<dbReference type="Proteomes" id="UP000054217">
    <property type="component" value="Unassembled WGS sequence"/>
</dbReference>
<gene>
    <name evidence="1" type="ORF">M404DRAFT_531472</name>
</gene>
<dbReference type="AlphaFoldDB" id="A0A0C3J7I3"/>
<sequence>MSRKTQISLNAGCQCFTLSGIKKLRLAYLHSLFISSVRNIPSIMTPPGCTTRGYSTTYRAGRVSRGQLAVLPYKLIMRYRPPGVTDLDSRLSVRFHQSTKQSQRSCHALALRLRLHQALSLPCCTHAPFSFTTLISNRRYSCSVPSKDGRPMN</sequence>
<accession>A0A0C3J7I3</accession>
<name>A0A0C3J7I3_PISTI</name>
<protein>
    <submittedName>
        <fullName evidence="1">Uncharacterized protein</fullName>
    </submittedName>
</protein>
<dbReference type="InParanoid" id="A0A0C3J7I3"/>
<evidence type="ECO:0000313" key="2">
    <source>
        <dbReference type="Proteomes" id="UP000054217"/>
    </source>
</evidence>